<evidence type="ECO:0000313" key="3">
    <source>
        <dbReference type="Proteomes" id="UP001164286"/>
    </source>
</evidence>
<sequence>MSFNTLHDTAASVIGWLDRYSNLAKPVTASTAAGISASGPWQPLRTADSVPFHNVRDHDDDFGTVEAGQSSHDAGEKIAASVDPADRFKRDKEAPSAALQARTQQTEGDEDGSGDDCKVSEDGWSGCTDEDSLLASGSVCSSPEDGASSSGGGAPCRRPSGPTDQSASRDQAQRRRPTSLLLVGNDAEGLGKITDSFRNLGGWLVETAPIETPVQVTGASVSDERRLD</sequence>
<proteinExistence type="predicted"/>
<gene>
    <name evidence="2" type="ORF">MKK02DRAFT_39966</name>
</gene>
<dbReference type="AlphaFoldDB" id="A0AA38LY84"/>
<dbReference type="EMBL" id="JAKWFO010000001">
    <property type="protein sequence ID" value="KAI9639643.1"/>
    <property type="molecule type" value="Genomic_DNA"/>
</dbReference>
<evidence type="ECO:0000313" key="2">
    <source>
        <dbReference type="EMBL" id="KAI9639643.1"/>
    </source>
</evidence>
<dbReference type="GeneID" id="77730070"/>
<keyword evidence="3" id="KW-1185">Reference proteome</keyword>
<feature type="region of interest" description="Disordered" evidence="1">
    <location>
        <begin position="56"/>
        <end position="187"/>
    </location>
</feature>
<name>A0AA38LY84_9TREE</name>
<organism evidence="2 3">
    <name type="scientific">Dioszegia hungarica</name>
    <dbReference type="NCBI Taxonomy" id="4972"/>
    <lineage>
        <taxon>Eukaryota</taxon>
        <taxon>Fungi</taxon>
        <taxon>Dikarya</taxon>
        <taxon>Basidiomycota</taxon>
        <taxon>Agaricomycotina</taxon>
        <taxon>Tremellomycetes</taxon>
        <taxon>Tremellales</taxon>
        <taxon>Bulleribasidiaceae</taxon>
        <taxon>Dioszegia</taxon>
    </lineage>
</organism>
<reference evidence="2" key="1">
    <citation type="journal article" date="2022" name="G3 (Bethesda)">
        <title>High quality genome of the basidiomycete yeast Dioszegia hungarica PDD-24b-2 isolated from cloud water.</title>
        <authorList>
            <person name="Jarrige D."/>
            <person name="Haridas S."/>
            <person name="Bleykasten-Grosshans C."/>
            <person name="Joly M."/>
            <person name="Nadalig T."/>
            <person name="Sancelme M."/>
            <person name="Vuilleumier S."/>
            <person name="Grigoriev I.V."/>
            <person name="Amato P."/>
            <person name="Bringel F."/>
        </authorList>
    </citation>
    <scope>NUCLEOTIDE SEQUENCE</scope>
    <source>
        <strain evidence="2">PDD-24b-2</strain>
    </source>
</reference>
<dbReference type="RefSeq" id="XP_052949420.1">
    <property type="nucleotide sequence ID" value="XM_053090865.1"/>
</dbReference>
<comment type="caution">
    <text evidence="2">The sequence shown here is derived from an EMBL/GenBank/DDBJ whole genome shotgun (WGS) entry which is preliminary data.</text>
</comment>
<feature type="compositionally biased region" description="Basic and acidic residues" evidence="1">
    <location>
        <begin position="84"/>
        <end position="94"/>
    </location>
</feature>
<protein>
    <submittedName>
        <fullName evidence="2">Uncharacterized protein</fullName>
    </submittedName>
</protein>
<accession>A0AA38LY84</accession>
<dbReference type="Proteomes" id="UP001164286">
    <property type="component" value="Unassembled WGS sequence"/>
</dbReference>
<evidence type="ECO:0000256" key="1">
    <source>
        <dbReference type="SAM" id="MobiDB-lite"/>
    </source>
</evidence>